<evidence type="ECO:0000256" key="9">
    <source>
        <dbReference type="SAM" id="SignalP"/>
    </source>
</evidence>
<evidence type="ECO:0000256" key="6">
    <source>
        <dbReference type="ARBA" id="ARBA00022837"/>
    </source>
</evidence>
<keyword evidence="6" id="KW-0106">Calcium</keyword>
<sequence>MRKVGLALLMAGLAGGVQAAGPPALPVVKPVLACQRLASARLGRGELTDVTLDTAAVIASAQGPFCKVTGGIGPGTVKFEVWLPIERWTQRFAQAAQNVLTIPRAGANRPALNGELALAINDKGGPGISRGTLWTSENQQKRIDWAYRANHITSLAAKALIKAFYGQTQRFAYFLGCSMGGREALAEVQRYPQDFDGVVAGAPVVVDSVHNAFYPGWEWAANRRMDGSIILTADRLPILHAAAIRHCAARSGLIDGMLQHAAACTFDPAWVTCAKGQTDRTTCLTSEEARVAQKLYTGPTDREGRLLDAGGFPLGSELSWRLSTPAGPANEATDPGNALVRLLAPTDRAQDQAMMSRTFAFDNAWFRRTAAMAPLWNTANTNLRPFQRGGGKLILWIGGSDQTVQPASTIAYYRGIQQTMGAAATDRFARFFLLPGVNHCGGGEGPNQIDVVSAIMNWTEQGKAPAMLVADKVERRRSDPALPYSEAAAPALYSRPIYPWPQVARYGGKGDPRSAASYRQAPPTGPTGQPLPPEMAQFFGPDNQRWYEVIDSRLQPVARRVDR</sequence>
<evidence type="ECO:0000256" key="3">
    <source>
        <dbReference type="ARBA" id="ARBA00022723"/>
    </source>
</evidence>
<dbReference type="Proteomes" id="UP000566813">
    <property type="component" value="Unassembled WGS sequence"/>
</dbReference>
<evidence type="ECO:0000313" key="11">
    <source>
        <dbReference type="Proteomes" id="UP000566813"/>
    </source>
</evidence>
<dbReference type="InterPro" id="IPR011118">
    <property type="entry name" value="Tannase/feruloyl_esterase"/>
</dbReference>
<evidence type="ECO:0000256" key="8">
    <source>
        <dbReference type="SAM" id="MobiDB-lite"/>
    </source>
</evidence>
<evidence type="ECO:0000256" key="4">
    <source>
        <dbReference type="ARBA" id="ARBA00022729"/>
    </source>
</evidence>
<evidence type="ECO:0000256" key="7">
    <source>
        <dbReference type="ARBA" id="ARBA00023157"/>
    </source>
</evidence>
<feature type="chain" id="PRO_5031390557" evidence="9">
    <location>
        <begin position="20"/>
        <end position="563"/>
    </location>
</feature>
<dbReference type="GO" id="GO:0052689">
    <property type="term" value="F:carboxylic ester hydrolase activity"/>
    <property type="evidence" value="ECO:0007669"/>
    <property type="project" value="UniProtKB-KW"/>
</dbReference>
<gene>
    <name evidence="10" type="ORF">H7F51_11360</name>
</gene>
<name>A0A7X1FSF5_9SPHN</name>
<dbReference type="PANTHER" id="PTHR33938:SF15">
    <property type="entry name" value="FERULOYL ESTERASE B-RELATED"/>
    <property type="match status" value="1"/>
</dbReference>
<keyword evidence="7" id="KW-1015">Disulfide bond</keyword>
<dbReference type="EMBL" id="JACLAW010000008">
    <property type="protein sequence ID" value="MBC2666115.1"/>
    <property type="molecule type" value="Genomic_DNA"/>
</dbReference>
<feature type="region of interest" description="Disordered" evidence="8">
    <location>
        <begin position="509"/>
        <end position="539"/>
    </location>
</feature>
<keyword evidence="11" id="KW-1185">Reference proteome</keyword>
<evidence type="ECO:0000256" key="1">
    <source>
        <dbReference type="ARBA" id="ARBA00006249"/>
    </source>
</evidence>
<reference evidence="10 11" key="1">
    <citation type="submission" date="2020-08" db="EMBL/GenBank/DDBJ databases">
        <title>The genome sequence of type strain Novosphingobium flavum NBRC 111647.</title>
        <authorList>
            <person name="Liu Y."/>
        </authorList>
    </citation>
    <scope>NUCLEOTIDE SEQUENCE [LARGE SCALE GENOMIC DNA]</scope>
    <source>
        <strain evidence="10 11">NBRC 111647</strain>
    </source>
</reference>
<evidence type="ECO:0000256" key="2">
    <source>
        <dbReference type="ARBA" id="ARBA00022487"/>
    </source>
</evidence>
<feature type="compositionally biased region" description="Pro residues" evidence="8">
    <location>
        <begin position="523"/>
        <end position="533"/>
    </location>
</feature>
<protein>
    <submittedName>
        <fullName evidence="10">Tannase/feruloyl esterase family alpha/beta hydrolase</fullName>
    </submittedName>
</protein>
<organism evidence="10 11">
    <name type="scientific">Novosphingobium flavum</name>
    <dbReference type="NCBI Taxonomy" id="1778672"/>
    <lineage>
        <taxon>Bacteria</taxon>
        <taxon>Pseudomonadati</taxon>
        <taxon>Pseudomonadota</taxon>
        <taxon>Alphaproteobacteria</taxon>
        <taxon>Sphingomonadales</taxon>
        <taxon>Sphingomonadaceae</taxon>
        <taxon>Novosphingobium</taxon>
    </lineage>
</organism>
<comment type="similarity">
    <text evidence="1">Belongs to the tannase family.</text>
</comment>
<dbReference type="SUPFAM" id="SSF53474">
    <property type="entry name" value="alpha/beta-Hydrolases"/>
    <property type="match status" value="1"/>
</dbReference>
<evidence type="ECO:0000256" key="5">
    <source>
        <dbReference type="ARBA" id="ARBA00022801"/>
    </source>
</evidence>
<comment type="caution">
    <text evidence="10">The sequence shown here is derived from an EMBL/GenBank/DDBJ whole genome shotgun (WGS) entry which is preliminary data.</text>
</comment>
<dbReference type="GO" id="GO:0046872">
    <property type="term" value="F:metal ion binding"/>
    <property type="evidence" value="ECO:0007669"/>
    <property type="project" value="UniProtKB-KW"/>
</dbReference>
<dbReference type="AlphaFoldDB" id="A0A7X1FSF5"/>
<dbReference type="PANTHER" id="PTHR33938">
    <property type="entry name" value="FERULOYL ESTERASE B-RELATED"/>
    <property type="match status" value="1"/>
</dbReference>
<proteinExistence type="inferred from homology"/>
<dbReference type="InterPro" id="IPR029058">
    <property type="entry name" value="AB_hydrolase_fold"/>
</dbReference>
<dbReference type="Gene3D" id="3.40.50.1820">
    <property type="entry name" value="alpha/beta hydrolase"/>
    <property type="match status" value="1"/>
</dbReference>
<dbReference type="Pfam" id="PF07519">
    <property type="entry name" value="Tannase"/>
    <property type="match status" value="1"/>
</dbReference>
<keyword evidence="4 9" id="KW-0732">Signal</keyword>
<feature type="signal peptide" evidence="9">
    <location>
        <begin position="1"/>
        <end position="19"/>
    </location>
</feature>
<evidence type="ECO:0000313" key="10">
    <source>
        <dbReference type="EMBL" id="MBC2666115.1"/>
    </source>
</evidence>
<keyword evidence="3" id="KW-0479">Metal-binding</keyword>
<dbReference type="RefSeq" id="WP_185664418.1">
    <property type="nucleotide sequence ID" value="NZ_JACLAW010000008.1"/>
</dbReference>
<keyword evidence="5 10" id="KW-0378">Hydrolase</keyword>
<keyword evidence="2" id="KW-0719">Serine esterase</keyword>
<accession>A0A7X1FSF5</accession>